<dbReference type="InterPro" id="IPR017946">
    <property type="entry name" value="PLC-like_Pdiesterase_TIM-brl"/>
</dbReference>
<feature type="compositionally biased region" description="Basic and acidic residues" evidence="1">
    <location>
        <begin position="17"/>
        <end position="32"/>
    </location>
</feature>
<dbReference type="EMBL" id="JALLPJ020001189">
    <property type="protein sequence ID" value="KAL3774551.1"/>
    <property type="molecule type" value="Genomic_DNA"/>
</dbReference>
<evidence type="ECO:0000313" key="3">
    <source>
        <dbReference type="EMBL" id="KAL3774551.1"/>
    </source>
</evidence>
<dbReference type="SUPFAM" id="SSF51695">
    <property type="entry name" value="PLC-like phosphodiesterases"/>
    <property type="match status" value="1"/>
</dbReference>
<evidence type="ECO:0000313" key="4">
    <source>
        <dbReference type="Proteomes" id="UP001530400"/>
    </source>
</evidence>
<dbReference type="Proteomes" id="UP001530400">
    <property type="component" value="Unassembled WGS sequence"/>
</dbReference>
<protein>
    <recommendedName>
        <fullName evidence="5">PLC-like phosphodiesterase</fullName>
    </recommendedName>
</protein>
<evidence type="ECO:0008006" key="5">
    <source>
        <dbReference type="Google" id="ProtNLM"/>
    </source>
</evidence>
<evidence type="ECO:0000256" key="1">
    <source>
        <dbReference type="SAM" id="MobiDB-lite"/>
    </source>
</evidence>
<keyword evidence="2" id="KW-0472">Membrane</keyword>
<evidence type="ECO:0000256" key="2">
    <source>
        <dbReference type="SAM" id="Phobius"/>
    </source>
</evidence>
<dbReference type="Pfam" id="PF26178">
    <property type="entry name" value="PI-PLC_cat"/>
    <property type="match status" value="1"/>
</dbReference>
<proteinExistence type="predicted"/>
<dbReference type="AlphaFoldDB" id="A0ABD3NHV7"/>
<dbReference type="PANTHER" id="PTHR13593:SF140">
    <property type="entry name" value="PLC-LIKE PHOSPHODIESTERASE"/>
    <property type="match status" value="1"/>
</dbReference>
<comment type="caution">
    <text evidence="3">The sequence shown here is derived from an EMBL/GenBank/DDBJ whole genome shotgun (WGS) entry which is preliminary data.</text>
</comment>
<sequence length="457" mass="50570">MPFSSNRRNRPPSYDEFTDHPPNDLHLNEEQQHTNNPNLNIDTISPDFSTLVLHSTPPKKNCCTRPIASFFLLLVASALIATWQLFPAEEIAKTYIPKFDAPANPYTGPEAGSPGGEAFNASGGGGISFINDDILGDFDINLPGFNDDSTNNSSSVTVPSFMTCPDDGSICCNGSTDNCVLTVNQMMFTMVHNAMAAEENGFFAGYNQYRSLESALVAGHRGINLDVCECNGILQFCHNVCDLGERYPNEVFTNVLDFLEEYPSEVVVLLFEASSQGTVNWNTLYSEMEAVDGFAEKMYSHTVGEEWPTMEQLVRNDKRIIVFFFNGGYCENESCPAPFHRWFSYAAETQYASSSISDLSNVEYSCKVTRGPGSSEEERTTNADFFVVNNFVTPPDPDAAVETNSKEFLAERLSDCANYANRRPNFVYVDFWSQGVAAELVQYANGQMAAEVGARRS</sequence>
<keyword evidence="2" id="KW-1133">Transmembrane helix</keyword>
<keyword evidence="2" id="KW-0812">Transmembrane</keyword>
<name>A0ABD3NHV7_9STRA</name>
<keyword evidence="4" id="KW-1185">Reference proteome</keyword>
<reference evidence="3 4" key="1">
    <citation type="submission" date="2024-10" db="EMBL/GenBank/DDBJ databases">
        <title>Updated reference genomes for cyclostephanoid diatoms.</title>
        <authorList>
            <person name="Roberts W.R."/>
            <person name="Alverson A.J."/>
        </authorList>
    </citation>
    <scope>NUCLEOTIDE SEQUENCE [LARGE SCALE GENOMIC DNA]</scope>
    <source>
        <strain evidence="3 4">AJA010-31</strain>
    </source>
</reference>
<dbReference type="PANTHER" id="PTHR13593">
    <property type="match status" value="1"/>
</dbReference>
<organism evidence="3 4">
    <name type="scientific">Cyclotella atomus</name>
    <dbReference type="NCBI Taxonomy" id="382360"/>
    <lineage>
        <taxon>Eukaryota</taxon>
        <taxon>Sar</taxon>
        <taxon>Stramenopiles</taxon>
        <taxon>Ochrophyta</taxon>
        <taxon>Bacillariophyta</taxon>
        <taxon>Coscinodiscophyceae</taxon>
        <taxon>Thalassiosirophycidae</taxon>
        <taxon>Stephanodiscales</taxon>
        <taxon>Stephanodiscaceae</taxon>
        <taxon>Cyclotella</taxon>
    </lineage>
</organism>
<dbReference type="Gene3D" id="3.20.20.190">
    <property type="entry name" value="Phosphatidylinositol (PI) phosphodiesterase"/>
    <property type="match status" value="1"/>
</dbReference>
<feature type="region of interest" description="Disordered" evidence="1">
    <location>
        <begin position="1"/>
        <end position="41"/>
    </location>
</feature>
<gene>
    <name evidence="3" type="ORF">ACHAWO_004002</name>
</gene>
<dbReference type="InterPro" id="IPR051057">
    <property type="entry name" value="PI-PLC_domain"/>
</dbReference>
<feature type="transmembrane region" description="Helical" evidence="2">
    <location>
        <begin position="67"/>
        <end position="86"/>
    </location>
</feature>
<accession>A0ABD3NHV7</accession>